<name>A0AAV7N2Y1_PLEWA</name>
<organism evidence="2 3">
    <name type="scientific">Pleurodeles waltl</name>
    <name type="common">Iberian ribbed newt</name>
    <dbReference type="NCBI Taxonomy" id="8319"/>
    <lineage>
        <taxon>Eukaryota</taxon>
        <taxon>Metazoa</taxon>
        <taxon>Chordata</taxon>
        <taxon>Craniata</taxon>
        <taxon>Vertebrata</taxon>
        <taxon>Euteleostomi</taxon>
        <taxon>Amphibia</taxon>
        <taxon>Batrachia</taxon>
        <taxon>Caudata</taxon>
        <taxon>Salamandroidea</taxon>
        <taxon>Salamandridae</taxon>
        <taxon>Pleurodelinae</taxon>
        <taxon>Pleurodeles</taxon>
    </lineage>
</organism>
<dbReference type="Proteomes" id="UP001066276">
    <property type="component" value="Chromosome 9"/>
</dbReference>
<proteinExistence type="predicted"/>
<reference evidence="2" key="1">
    <citation type="journal article" date="2022" name="bioRxiv">
        <title>Sequencing and chromosome-scale assembly of the giantPleurodeles waltlgenome.</title>
        <authorList>
            <person name="Brown T."/>
            <person name="Elewa A."/>
            <person name="Iarovenko S."/>
            <person name="Subramanian E."/>
            <person name="Araus A.J."/>
            <person name="Petzold A."/>
            <person name="Susuki M."/>
            <person name="Suzuki K.-i.T."/>
            <person name="Hayashi T."/>
            <person name="Toyoda A."/>
            <person name="Oliveira C."/>
            <person name="Osipova E."/>
            <person name="Leigh N.D."/>
            <person name="Simon A."/>
            <person name="Yun M.H."/>
        </authorList>
    </citation>
    <scope>NUCLEOTIDE SEQUENCE</scope>
    <source>
        <strain evidence="2">20211129_DDA</strain>
        <tissue evidence="2">Liver</tissue>
    </source>
</reference>
<dbReference type="EMBL" id="JANPWB010000013">
    <property type="protein sequence ID" value="KAJ1109039.1"/>
    <property type="molecule type" value="Genomic_DNA"/>
</dbReference>
<dbReference type="AlphaFoldDB" id="A0AAV7N2Y1"/>
<gene>
    <name evidence="2" type="ORF">NDU88_006408</name>
</gene>
<evidence type="ECO:0000313" key="2">
    <source>
        <dbReference type="EMBL" id="KAJ1109039.1"/>
    </source>
</evidence>
<evidence type="ECO:0000256" key="1">
    <source>
        <dbReference type="SAM" id="MobiDB-lite"/>
    </source>
</evidence>
<keyword evidence="3" id="KW-1185">Reference proteome</keyword>
<protein>
    <submittedName>
        <fullName evidence="2">Uncharacterized protein</fullName>
    </submittedName>
</protein>
<accession>A0AAV7N2Y1</accession>
<comment type="caution">
    <text evidence="2">The sequence shown here is derived from an EMBL/GenBank/DDBJ whole genome shotgun (WGS) entry which is preliminary data.</text>
</comment>
<sequence length="91" mass="10279">MFQVTRSLCLVPSRHSPPYQPLRVLRAFVQTQLGHRGASGRLTAKDVQPDASQYHQRLLPTPRCRSPPAASPVENRTKRCPQRSVLHVIDN</sequence>
<feature type="region of interest" description="Disordered" evidence="1">
    <location>
        <begin position="55"/>
        <end position="91"/>
    </location>
</feature>
<evidence type="ECO:0000313" key="3">
    <source>
        <dbReference type="Proteomes" id="UP001066276"/>
    </source>
</evidence>